<comment type="caution">
    <text evidence="1">The sequence shown here is derived from an EMBL/GenBank/DDBJ whole genome shotgun (WGS) entry which is preliminary data.</text>
</comment>
<evidence type="ECO:0000313" key="2">
    <source>
        <dbReference type="Proteomes" id="UP000094444"/>
    </source>
</evidence>
<dbReference type="EMBL" id="MAVT02000622">
    <property type="protein sequence ID" value="POS74480.1"/>
    <property type="molecule type" value="Genomic_DNA"/>
</dbReference>
<protein>
    <submittedName>
        <fullName evidence="1">Uncharacterized protein</fullName>
    </submittedName>
</protein>
<sequence>MGVPIETALRWEQKREYDIPRFYFPSALRECVTWHFVRLRTKEWDARLKEYWDPNEDDIQNNEKYRDYMHLGTTRGCSWEKLRFYNDDVLRPPGLPIMRPGDQLRETVEKCNRMRCDFHGFMYLPSEIRDMIYSFALCRGKVIVPNSRPGMGFEAQEAVERYQSPNGHHYRRYEGLKGELLAMNCGRYTRIPLGLIQGVSRAVHDEAARIYFGRNQFIFPAGFFMRPRYCNMRTPYEGEARDGLSSSLQRDIDNQINNAPLLRDVSYTFDMRDHPTDDYENLYTNYSIKEHVDSRTLSRSEALQALHDEKAHALEFDWAERIDRIKHMKLDRLVLDFEECYCAIGCCRKVEWVVDRLIHKGPPPGTADTEDNAYSSYDWVNRPPLMVEVMGFVDDREQLEAMAKLRRLIGSVIRPVKTDDVLNDAGRRLQEVVLND</sequence>
<proteinExistence type="predicted"/>
<dbReference type="OrthoDB" id="62952at2759"/>
<dbReference type="InParanoid" id="A0A2P5HW42"/>
<organism evidence="1 2">
    <name type="scientific">Diaporthe helianthi</name>
    <dbReference type="NCBI Taxonomy" id="158607"/>
    <lineage>
        <taxon>Eukaryota</taxon>
        <taxon>Fungi</taxon>
        <taxon>Dikarya</taxon>
        <taxon>Ascomycota</taxon>
        <taxon>Pezizomycotina</taxon>
        <taxon>Sordariomycetes</taxon>
        <taxon>Sordariomycetidae</taxon>
        <taxon>Diaporthales</taxon>
        <taxon>Diaporthaceae</taxon>
        <taxon>Diaporthe</taxon>
    </lineage>
</organism>
<evidence type="ECO:0000313" key="1">
    <source>
        <dbReference type="EMBL" id="POS74480.1"/>
    </source>
</evidence>
<reference evidence="1" key="1">
    <citation type="submission" date="2017-09" db="EMBL/GenBank/DDBJ databases">
        <title>Polyketide synthases of a Diaporthe helianthi virulent isolate.</title>
        <authorList>
            <person name="Baroncelli R."/>
        </authorList>
    </citation>
    <scope>NUCLEOTIDE SEQUENCE [LARGE SCALE GENOMIC DNA]</scope>
    <source>
        <strain evidence="1">7/96</strain>
    </source>
</reference>
<name>A0A2P5HW42_DIAHE</name>
<dbReference type="Proteomes" id="UP000094444">
    <property type="component" value="Unassembled WGS sequence"/>
</dbReference>
<accession>A0A2P5HW42</accession>
<keyword evidence="2" id="KW-1185">Reference proteome</keyword>
<dbReference type="AlphaFoldDB" id="A0A2P5HW42"/>
<gene>
    <name evidence="1" type="ORF">DHEL01_v207124</name>
</gene>